<dbReference type="Proteomes" id="UP000199477">
    <property type="component" value="Unassembled WGS sequence"/>
</dbReference>
<dbReference type="EMBL" id="FONH01000027">
    <property type="protein sequence ID" value="SFF55162.1"/>
    <property type="molecule type" value="Genomic_DNA"/>
</dbReference>
<organism evidence="1 2">
    <name type="scientific">Dyella marensis</name>
    <dbReference type="NCBI Taxonomy" id="500610"/>
    <lineage>
        <taxon>Bacteria</taxon>
        <taxon>Pseudomonadati</taxon>
        <taxon>Pseudomonadota</taxon>
        <taxon>Gammaproteobacteria</taxon>
        <taxon>Lysobacterales</taxon>
        <taxon>Rhodanobacteraceae</taxon>
        <taxon>Dyella</taxon>
    </lineage>
</organism>
<accession>A0A1I2JJZ1</accession>
<dbReference type="InterPro" id="IPR029069">
    <property type="entry name" value="HotDog_dom_sf"/>
</dbReference>
<evidence type="ECO:0000313" key="1">
    <source>
        <dbReference type="EMBL" id="SFF55162.1"/>
    </source>
</evidence>
<protein>
    <recommendedName>
        <fullName evidence="3">Acyl-coenzyme A thioesterase PaaI, contains HGG motif</fullName>
    </recommendedName>
</protein>
<dbReference type="CDD" id="cd03443">
    <property type="entry name" value="PaaI_thioesterase"/>
    <property type="match status" value="1"/>
</dbReference>
<keyword evidence="2" id="KW-1185">Reference proteome</keyword>
<dbReference type="AlphaFoldDB" id="A0A1I2JJZ1"/>
<evidence type="ECO:0000313" key="2">
    <source>
        <dbReference type="Proteomes" id="UP000199477"/>
    </source>
</evidence>
<sequence length="162" mass="17731">MAKISPVLRSWRGLSRWRAGRWLFTRVVCGKAPYFSTISPSIAKLDIGLCEASITRHRRITNHIGSIHAIAMCNLAELVGGLMTDASVPAGMRWIPRGMQVKYLKKAMGKLTATAAPAQPFRESDAGYEELAMVGVVDESGDRVFEAAIAMWITPKPKSQTA</sequence>
<dbReference type="InterPro" id="IPR027961">
    <property type="entry name" value="DUF4442"/>
</dbReference>
<dbReference type="Pfam" id="PF14539">
    <property type="entry name" value="DUF4442"/>
    <property type="match status" value="1"/>
</dbReference>
<name>A0A1I2JJZ1_9GAMM</name>
<dbReference type="RefSeq" id="WP_035323595.1">
    <property type="nucleotide sequence ID" value="NZ_FONH01000027.1"/>
</dbReference>
<proteinExistence type="predicted"/>
<dbReference type="SUPFAM" id="SSF54637">
    <property type="entry name" value="Thioesterase/thiol ester dehydrase-isomerase"/>
    <property type="match status" value="1"/>
</dbReference>
<gene>
    <name evidence="1" type="ORF">SAMN02799615_04107</name>
</gene>
<dbReference type="STRING" id="500610.SAMN02799615_04107"/>
<dbReference type="Gene3D" id="3.10.129.10">
    <property type="entry name" value="Hotdog Thioesterase"/>
    <property type="match status" value="1"/>
</dbReference>
<evidence type="ECO:0008006" key="3">
    <source>
        <dbReference type="Google" id="ProtNLM"/>
    </source>
</evidence>
<reference evidence="2" key="1">
    <citation type="submission" date="2016-10" db="EMBL/GenBank/DDBJ databases">
        <authorList>
            <person name="Varghese N."/>
            <person name="Submissions S."/>
        </authorList>
    </citation>
    <scope>NUCLEOTIDE SEQUENCE [LARGE SCALE GENOMIC DNA]</scope>
    <source>
        <strain evidence="2">UNC178MFTsu3.1</strain>
    </source>
</reference>